<dbReference type="GO" id="GO:0005524">
    <property type="term" value="F:ATP binding"/>
    <property type="evidence" value="ECO:0007669"/>
    <property type="project" value="InterPro"/>
</dbReference>
<dbReference type="SUPFAM" id="SSF56112">
    <property type="entry name" value="Protein kinase-like (PK-like)"/>
    <property type="match status" value="1"/>
</dbReference>
<feature type="domain" description="Protein kinase" evidence="1">
    <location>
        <begin position="76"/>
        <end position="185"/>
    </location>
</feature>
<dbReference type="EMBL" id="KN822059">
    <property type="protein sequence ID" value="KIM60730.1"/>
    <property type="molecule type" value="Genomic_DNA"/>
</dbReference>
<dbReference type="GO" id="GO:0004672">
    <property type="term" value="F:protein kinase activity"/>
    <property type="evidence" value="ECO:0007669"/>
    <property type="project" value="InterPro"/>
</dbReference>
<sequence length="185" mass="20529">MESYPLPIHGHLHGRSEGLLTPQGWYIIRFNPLRGCKVILSLPLKPSLPGDMDIILSGIEKRASNFSINLNGDIGRDSNHRPLCGGFADVYRGTMWSTGEHVAIKGIRAGLMGDVAIKRVLKEIFIWSKLKHDNILPLLGITTDFDFTMSIVSPWMQLGNALDYVQNEAVDPRLLVSGVIVVERV</sequence>
<dbReference type="OrthoDB" id="1924919at2759"/>
<dbReference type="Proteomes" id="UP000053989">
    <property type="component" value="Unassembled WGS sequence"/>
</dbReference>
<evidence type="ECO:0000259" key="1">
    <source>
        <dbReference type="PROSITE" id="PS50011"/>
    </source>
</evidence>
<dbReference type="InterPro" id="IPR001245">
    <property type="entry name" value="Ser-Thr/Tyr_kinase_cat_dom"/>
</dbReference>
<dbReference type="InParanoid" id="A0A0C3DJ68"/>
<accession>A0A0C3DJ68</accession>
<reference evidence="3" key="2">
    <citation type="submission" date="2015-01" db="EMBL/GenBank/DDBJ databases">
        <title>Evolutionary Origins and Diversification of the Mycorrhizal Mutualists.</title>
        <authorList>
            <consortium name="DOE Joint Genome Institute"/>
            <consortium name="Mycorrhizal Genomics Consortium"/>
            <person name="Kohler A."/>
            <person name="Kuo A."/>
            <person name="Nagy L.G."/>
            <person name="Floudas D."/>
            <person name="Copeland A."/>
            <person name="Barry K.W."/>
            <person name="Cichocki N."/>
            <person name="Veneault-Fourrey C."/>
            <person name="LaButti K."/>
            <person name="Lindquist E.A."/>
            <person name="Lipzen A."/>
            <person name="Lundell T."/>
            <person name="Morin E."/>
            <person name="Murat C."/>
            <person name="Riley R."/>
            <person name="Ohm R."/>
            <person name="Sun H."/>
            <person name="Tunlid A."/>
            <person name="Henrissat B."/>
            <person name="Grigoriev I.V."/>
            <person name="Hibbett D.S."/>
            <person name="Martin F."/>
        </authorList>
    </citation>
    <scope>NUCLEOTIDE SEQUENCE [LARGE SCALE GENOMIC DNA]</scope>
    <source>
        <strain evidence="3">Foug A</strain>
    </source>
</reference>
<dbReference type="PROSITE" id="PS50011">
    <property type="entry name" value="PROTEIN_KINASE_DOM"/>
    <property type="match status" value="1"/>
</dbReference>
<proteinExistence type="predicted"/>
<keyword evidence="3" id="KW-1185">Reference proteome</keyword>
<dbReference type="HOGENOM" id="CLU_1462162_0_0_1"/>
<organism evidence="2 3">
    <name type="scientific">Scleroderma citrinum Foug A</name>
    <dbReference type="NCBI Taxonomy" id="1036808"/>
    <lineage>
        <taxon>Eukaryota</taxon>
        <taxon>Fungi</taxon>
        <taxon>Dikarya</taxon>
        <taxon>Basidiomycota</taxon>
        <taxon>Agaricomycotina</taxon>
        <taxon>Agaricomycetes</taxon>
        <taxon>Agaricomycetidae</taxon>
        <taxon>Boletales</taxon>
        <taxon>Sclerodermatineae</taxon>
        <taxon>Sclerodermataceae</taxon>
        <taxon>Scleroderma</taxon>
    </lineage>
</organism>
<protein>
    <recommendedName>
        <fullName evidence="1">Protein kinase domain-containing protein</fullName>
    </recommendedName>
</protein>
<dbReference type="Pfam" id="PF07714">
    <property type="entry name" value="PK_Tyr_Ser-Thr"/>
    <property type="match status" value="1"/>
</dbReference>
<dbReference type="InterPro" id="IPR011009">
    <property type="entry name" value="Kinase-like_dom_sf"/>
</dbReference>
<evidence type="ECO:0000313" key="3">
    <source>
        <dbReference type="Proteomes" id="UP000053989"/>
    </source>
</evidence>
<reference evidence="2 3" key="1">
    <citation type="submission" date="2014-04" db="EMBL/GenBank/DDBJ databases">
        <authorList>
            <consortium name="DOE Joint Genome Institute"/>
            <person name="Kuo A."/>
            <person name="Kohler A."/>
            <person name="Nagy L.G."/>
            <person name="Floudas D."/>
            <person name="Copeland A."/>
            <person name="Barry K.W."/>
            <person name="Cichocki N."/>
            <person name="Veneault-Fourrey C."/>
            <person name="LaButti K."/>
            <person name="Lindquist E.A."/>
            <person name="Lipzen A."/>
            <person name="Lundell T."/>
            <person name="Morin E."/>
            <person name="Murat C."/>
            <person name="Sun H."/>
            <person name="Tunlid A."/>
            <person name="Henrissat B."/>
            <person name="Grigoriev I.V."/>
            <person name="Hibbett D.S."/>
            <person name="Martin F."/>
            <person name="Nordberg H.P."/>
            <person name="Cantor M.N."/>
            <person name="Hua S.X."/>
        </authorList>
    </citation>
    <scope>NUCLEOTIDE SEQUENCE [LARGE SCALE GENOMIC DNA]</scope>
    <source>
        <strain evidence="2 3">Foug A</strain>
    </source>
</reference>
<dbReference type="STRING" id="1036808.A0A0C3DJ68"/>
<dbReference type="InterPro" id="IPR000719">
    <property type="entry name" value="Prot_kinase_dom"/>
</dbReference>
<gene>
    <name evidence="2" type="ORF">SCLCIDRAFT_1216621</name>
</gene>
<dbReference type="Gene3D" id="1.10.510.10">
    <property type="entry name" value="Transferase(Phosphotransferase) domain 1"/>
    <property type="match status" value="1"/>
</dbReference>
<name>A0A0C3DJ68_9AGAM</name>
<dbReference type="AlphaFoldDB" id="A0A0C3DJ68"/>
<evidence type="ECO:0000313" key="2">
    <source>
        <dbReference type="EMBL" id="KIM60730.1"/>
    </source>
</evidence>